<keyword evidence="1" id="KW-0812">Transmembrane</keyword>
<protein>
    <submittedName>
        <fullName evidence="2">Uncharacterized protein</fullName>
    </submittedName>
</protein>
<sequence>MTTVTEAARRTASRARHSHLSAVAVALVGLAAGFAAAPYLLG</sequence>
<gene>
    <name evidence="2" type="ORF">M768_19160</name>
</gene>
<evidence type="ECO:0000313" key="2">
    <source>
        <dbReference type="EMBL" id="KON71686.1"/>
    </source>
</evidence>
<feature type="transmembrane region" description="Helical" evidence="1">
    <location>
        <begin position="20"/>
        <end position="41"/>
    </location>
</feature>
<dbReference type="Proteomes" id="UP000037387">
    <property type="component" value="Unassembled WGS sequence"/>
</dbReference>
<evidence type="ECO:0000256" key="1">
    <source>
        <dbReference type="SAM" id="Phobius"/>
    </source>
</evidence>
<reference evidence="2 3" key="1">
    <citation type="journal article" date="2015" name="Sci. Rep.">
        <title>Functional and structural properties of a novel cellulosome-like multienzyme complex: efficient glycoside hydrolysis of water-insoluble 7-xylosyl-10-deacetylpaclitaxel.</title>
        <authorList>
            <person name="Dou T.Y."/>
            <person name="Luan H.W."/>
            <person name="Ge G.B."/>
            <person name="Dong M.M."/>
            <person name="Zou H.F."/>
            <person name="He Y.Q."/>
            <person name="Cui P."/>
            <person name="Wang J.Y."/>
            <person name="Hao D.C."/>
            <person name="Yang S.L."/>
            <person name="Yang L."/>
        </authorList>
    </citation>
    <scope>NUCLEOTIDE SEQUENCE [LARGE SCALE GENOMIC DNA]</scope>
    <source>
        <strain evidence="2 3">F16</strain>
    </source>
</reference>
<proteinExistence type="predicted"/>
<name>A0A0M0F3D1_CELCE</name>
<evidence type="ECO:0000313" key="3">
    <source>
        <dbReference type="Proteomes" id="UP000037387"/>
    </source>
</evidence>
<dbReference type="PATRIC" id="fig|1350482.3.peg.4180"/>
<keyword evidence="3" id="KW-1185">Reference proteome</keyword>
<comment type="caution">
    <text evidence="2">The sequence shown here is derived from an EMBL/GenBank/DDBJ whole genome shotgun (WGS) entry which is preliminary data.</text>
</comment>
<dbReference type="AlphaFoldDB" id="A0A0M0F3D1"/>
<keyword evidence="1" id="KW-1133">Transmembrane helix</keyword>
<dbReference type="EMBL" id="ATNL01000015">
    <property type="protein sequence ID" value="KON71686.1"/>
    <property type="molecule type" value="Genomic_DNA"/>
</dbReference>
<accession>A0A0M0F3D1</accession>
<organism evidence="2 3">
    <name type="scientific">Cellulosimicrobium cellulans F16</name>
    <dbReference type="NCBI Taxonomy" id="1350482"/>
    <lineage>
        <taxon>Bacteria</taxon>
        <taxon>Bacillati</taxon>
        <taxon>Actinomycetota</taxon>
        <taxon>Actinomycetes</taxon>
        <taxon>Micrococcales</taxon>
        <taxon>Promicromonosporaceae</taxon>
        <taxon>Cellulosimicrobium</taxon>
    </lineage>
</organism>
<dbReference type="RefSeq" id="WP_255318705.1">
    <property type="nucleotide sequence ID" value="NZ_KQ435296.1"/>
</dbReference>
<keyword evidence="1" id="KW-0472">Membrane</keyword>